<feature type="domain" description="Myb-like" evidence="4">
    <location>
        <begin position="192"/>
        <end position="269"/>
    </location>
</feature>
<dbReference type="InterPro" id="IPR017930">
    <property type="entry name" value="Myb_dom"/>
</dbReference>
<organism evidence="6 7">
    <name type="scientific">Lolium multiflorum</name>
    <name type="common">Italian ryegrass</name>
    <name type="synonym">Lolium perenne subsp. multiflorum</name>
    <dbReference type="NCBI Taxonomy" id="4521"/>
    <lineage>
        <taxon>Eukaryota</taxon>
        <taxon>Viridiplantae</taxon>
        <taxon>Streptophyta</taxon>
        <taxon>Embryophyta</taxon>
        <taxon>Tracheophyta</taxon>
        <taxon>Spermatophyta</taxon>
        <taxon>Magnoliopsida</taxon>
        <taxon>Liliopsida</taxon>
        <taxon>Poales</taxon>
        <taxon>Poaceae</taxon>
        <taxon>BOP clade</taxon>
        <taxon>Pooideae</taxon>
        <taxon>Poodae</taxon>
        <taxon>Poeae</taxon>
        <taxon>Poeae Chloroplast Group 2 (Poeae type)</taxon>
        <taxon>Loliodinae</taxon>
        <taxon>Loliinae</taxon>
        <taxon>Lolium</taxon>
    </lineage>
</organism>
<dbReference type="EMBL" id="JAUUTY010000002">
    <property type="protein sequence ID" value="KAK1679513.1"/>
    <property type="molecule type" value="Genomic_DNA"/>
</dbReference>
<dbReference type="AlphaFoldDB" id="A0AAD8TCN6"/>
<accession>A0AAD8TCN6</accession>
<proteinExistence type="predicted"/>
<protein>
    <recommendedName>
        <fullName evidence="8">Myb-like domain-containing protein</fullName>
    </recommendedName>
</protein>
<keyword evidence="7" id="KW-1185">Reference proteome</keyword>
<dbReference type="InterPro" id="IPR015495">
    <property type="entry name" value="Myb_TF_plants"/>
</dbReference>
<dbReference type="Proteomes" id="UP001231189">
    <property type="component" value="Unassembled WGS sequence"/>
</dbReference>
<dbReference type="Pfam" id="PF00249">
    <property type="entry name" value="Myb_DNA-binding"/>
    <property type="match status" value="1"/>
</dbReference>
<dbReference type="GO" id="GO:0003677">
    <property type="term" value="F:DNA binding"/>
    <property type="evidence" value="ECO:0007669"/>
    <property type="project" value="UniProtKB-KW"/>
</dbReference>
<dbReference type="Gene3D" id="1.10.10.60">
    <property type="entry name" value="Homeodomain-like"/>
    <property type="match status" value="1"/>
</dbReference>
<evidence type="ECO:0000259" key="5">
    <source>
        <dbReference type="PROSITE" id="PS51294"/>
    </source>
</evidence>
<dbReference type="GO" id="GO:0005634">
    <property type="term" value="C:nucleus"/>
    <property type="evidence" value="ECO:0007669"/>
    <property type="project" value="UniProtKB-SubCell"/>
</dbReference>
<evidence type="ECO:0000259" key="4">
    <source>
        <dbReference type="PROSITE" id="PS50090"/>
    </source>
</evidence>
<dbReference type="SUPFAM" id="SSF46689">
    <property type="entry name" value="Homeodomain-like"/>
    <property type="match status" value="1"/>
</dbReference>
<feature type="domain" description="HTH myb-type" evidence="5">
    <location>
        <begin position="269"/>
        <end position="296"/>
    </location>
</feature>
<gene>
    <name evidence="6" type="ORF">QYE76_040361</name>
</gene>
<dbReference type="InterPro" id="IPR009057">
    <property type="entry name" value="Homeodomain-like_sf"/>
</dbReference>
<evidence type="ECO:0008006" key="8">
    <source>
        <dbReference type="Google" id="ProtNLM"/>
    </source>
</evidence>
<keyword evidence="3" id="KW-0539">Nucleus</keyword>
<comment type="caution">
    <text evidence="6">The sequence shown here is derived from an EMBL/GenBank/DDBJ whole genome shotgun (WGS) entry which is preliminary data.</text>
</comment>
<keyword evidence="2" id="KW-0238">DNA-binding</keyword>
<dbReference type="PANTHER" id="PTHR10641">
    <property type="entry name" value="MYB FAMILY TRANSCRIPTION FACTOR"/>
    <property type="match status" value="1"/>
</dbReference>
<dbReference type="SMART" id="SM00717">
    <property type="entry name" value="SANT"/>
    <property type="match status" value="1"/>
</dbReference>
<evidence type="ECO:0000313" key="6">
    <source>
        <dbReference type="EMBL" id="KAK1679513.1"/>
    </source>
</evidence>
<evidence type="ECO:0000256" key="3">
    <source>
        <dbReference type="ARBA" id="ARBA00023242"/>
    </source>
</evidence>
<evidence type="ECO:0000313" key="7">
    <source>
        <dbReference type="Proteomes" id="UP001231189"/>
    </source>
</evidence>
<feature type="domain" description="HTH myb-type" evidence="5">
    <location>
        <begin position="192"/>
        <end position="247"/>
    </location>
</feature>
<evidence type="ECO:0000256" key="2">
    <source>
        <dbReference type="ARBA" id="ARBA00023125"/>
    </source>
</evidence>
<reference evidence="6" key="1">
    <citation type="submission" date="2023-07" db="EMBL/GenBank/DDBJ databases">
        <title>A chromosome-level genome assembly of Lolium multiflorum.</title>
        <authorList>
            <person name="Chen Y."/>
            <person name="Copetti D."/>
            <person name="Kolliker R."/>
            <person name="Studer B."/>
        </authorList>
    </citation>
    <scope>NUCLEOTIDE SEQUENCE</scope>
    <source>
        <strain evidence="6">02402/16</strain>
        <tissue evidence="6">Leaf</tissue>
    </source>
</reference>
<dbReference type="PROSITE" id="PS51294">
    <property type="entry name" value="HTH_MYB"/>
    <property type="match status" value="2"/>
</dbReference>
<dbReference type="InterPro" id="IPR001005">
    <property type="entry name" value="SANT/Myb"/>
</dbReference>
<dbReference type="CDD" id="cd00167">
    <property type="entry name" value="SANT"/>
    <property type="match status" value="1"/>
</dbReference>
<sequence>MPPLPPAPSLSSYAAWLESTGPIATMPASASSSGDNIPASANPPPQILHPVPGTSRCNESLGTVNLVGRSCRLLCNIASLGLRPARHTRRRSIVACPDCSLWKLPSAWPQTNNGLEPPRGLLRYARPMDAGGGSLAGGRLMGSLPHHAQPSTYEEMVSPSQMCGPSIWDVGHLIAVINFCTIWLDGRAPCCERTAKKGPWTQEEDEKLVAYIKKHGQGNWRTMPANAGEHPPANCARNLATHAKLSFLMPSCRPERCGKSCRPRWTNHRPDIKRGRFSFEEEETIIQLHSILGNKN</sequence>
<dbReference type="PANTHER" id="PTHR10641:SF1232">
    <property type="entry name" value="TRANSCRIPTION FACTOR MYB74"/>
    <property type="match status" value="1"/>
</dbReference>
<evidence type="ECO:0000256" key="1">
    <source>
        <dbReference type="ARBA" id="ARBA00004123"/>
    </source>
</evidence>
<dbReference type="PROSITE" id="PS50090">
    <property type="entry name" value="MYB_LIKE"/>
    <property type="match status" value="1"/>
</dbReference>
<comment type="subcellular location">
    <subcellularLocation>
        <location evidence="1">Nucleus</location>
    </subcellularLocation>
</comment>
<name>A0AAD8TCN6_LOLMU</name>